<evidence type="ECO:0000313" key="3">
    <source>
        <dbReference type="Proteomes" id="UP000094444"/>
    </source>
</evidence>
<reference evidence="2" key="1">
    <citation type="submission" date="2017-09" db="EMBL/GenBank/DDBJ databases">
        <title>Polyketide synthases of a Diaporthe helianthi virulent isolate.</title>
        <authorList>
            <person name="Baroncelli R."/>
        </authorList>
    </citation>
    <scope>NUCLEOTIDE SEQUENCE [LARGE SCALE GENOMIC DNA]</scope>
    <source>
        <strain evidence="2">7/96</strain>
    </source>
</reference>
<dbReference type="EMBL" id="MAVT02000686">
    <property type="protein sequence ID" value="POS74078.1"/>
    <property type="molecule type" value="Genomic_DNA"/>
</dbReference>
<organism evidence="2 3">
    <name type="scientific">Diaporthe helianthi</name>
    <dbReference type="NCBI Taxonomy" id="158607"/>
    <lineage>
        <taxon>Eukaryota</taxon>
        <taxon>Fungi</taxon>
        <taxon>Dikarya</taxon>
        <taxon>Ascomycota</taxon>
        <taxon>Pezizomycotina</taxon>
        <taxon>Sordariomycetes</taxon>
        <taxon>Sordariomycetidae</taxon>
        <taxon>Diaporthales</taxon>
        <taxon>Diaporthaceae</taxon>
        <taxon>Diaporthe</taxon>
    </lineage>
</organism>
<keyword evidence="3" id="KW-1185">Reference proteome</keyword>
<accession>A0A2P5HUY8</accession>
<sequence>MADDITKRQSFINSVYLSENLIHPWTNAAMRIVTRTRVSLQSTSHGYLEVRPFHHTFTASSSSAQSIHSQEEGQGSENQHTATPKPDPKAPQNSEKNSESSFAPKILTVAEMDEELRLKLEAMSGEGGASGIEYEGGKAEGLKRGVKSNMFRVI</sequence>
<name>A0A2P5HUY8_DIAHE</name>
<dbReference type="InParanoid" id="A0A2P5HUY8"/>
<evidence type="ECO:0000313" key="2">
    <source>
        <dbReference type="EMBL" id="POS74078.1"/>
    </source>
</evidence>
<dbReference type="OrthoDB" id="2157103at2759"/>
<proteinExistence type="predicted"/>
<dbReference type="AlphaFoldDB" id="A0A2P5HUY8"/>
<feature type="compositionally biased region" description="Low complexity" evidence="1">
    <location>
        <begin position="58"/>
        <end position="68"/>
    </location>
</feature>
<feature type="compositionally biased region" description="Polar residues" evidence="1">
    <location>
        <begin position="72"/>
        <end position="82"/>
    </location>
</feature>
<gene>
    <name evidence="2" type="ORF">DHEL01_v207521</name>
</gene>
<feature type="compositionally biased region" description="Polar residues" evidence="1">
    <location>
        <begin position="91"/>
        <end position="101"/>
    </location>
</feature>
<dbReference type="Proteomes" id="UP000094444">
    <property type="component" value="Unassembled WGS sequence"/>
</dbReference>
<comment type="caution">
    <text evidence="2">The sequence shown here is derived from an EMBL/GenBank/DDBJ whole genome shotgun (WGS) entry which is preliminary data.</text>
</comment>
<evidence type="ECO:0000256" key="1">
    <source>
        <dbReference type="SAM" id="MobiDB-lite"/>
    </source>
</evidence>
<protein>
    <submittedName>
        <fullName evidence="2">Uncharacterized protein</fullName>
    </submittedName>
</protein>
<feature type="region of interest" description="Disordered" evidence="1">
    <location>
        <begin position="58"/>
        <end position="106"/>
    </location>
</feature>